<evidence type="ECO:0000313" key="4">
    <source>
        <dbReference type="Proteomes" id="UP000623129"/>
    </source>
</evidence>
<proteinExistence type="predicted"/>
<dbReference type="AlphaFoldDB" id="A0A833VRU2"/>
<feature type="compositionally biased region" description="Pro residues" evidence="1">
    <location>
        <begin position="84"/>
        <end position="96"/>
    </location>
</feature>
<keyword evidence="2" id="KW-0732">Signal</keyword>
<dbReference type="EMBL" id="SWLB01000011">
    <property type="protein sequence ID" value="KAF3332593.1"/>
    <property type="molecule type" value="Genomic_DNA"/>
</dbReference>
<keyword evidence="4" id="KW-1185">Reference proteome</keyword>
<name>A0A833VRU2_9POAL</name>
<evidence type="ECO:0000313" key="3">
    <source>
        <dbReference type="EMBL" id="KAF3332593.1"/>
    </source>
</evidence>
<feature type="region of interest" description="Disordered" evidence="1">
    <location>
        <begin position="74"/>
        <end position="96"/>
    </location>
</feature>
<feature type="chain" id="PRO_5032752615" evidence="2">
    <location>
        <begin position="21"/>
        <end position="96"/>
    </location>
</feature>
<comment type="caution">
    <text evidence="3">The sequence shown here is derived from an EMBL/GenBank/DDBJ whole genome shotgun (WGS) entry which is preliminary data.</text>
</comment>
<gene>
    <name evidence="3" type="ORF">FCM35_KLT02170</name>
</gene>
<evidence type="ECO:0000256" key="2">
    <source>
        <dbReference type="SAM" id="SignalP"/>
    </source>
</evidence>
<reference evidence="3" key="1">
    <citation type="submission" date="2020-01" db="EMBL/GenBank/DDBJ databases">
        <title>Genome sequence of Kobresia littledalei, the first chromosome-level genome in the family Cyperaceae.</title>
        <authorList>
            <person name="Qu G."/>
        </authorList>
    </citation>
    <scope>NUCLEOTIDE SEQUENCE</scope>
    <source>
        <strain evidence="3">C.B.Clarke</strain>
        <tissue evidence="3">Leaf</tissue>
    </source>
</reference>
<evidence type="ECO:0000256" key="1">
    <source>
        <dbReference type="SAM" id="MobiDB-lite"/>
    </source>
</evidence>
<feature type="signal peptide" evidence="2">
    <location>
        <begin position="1"/>
        <end position="20"/>
    </location>
</feature>
<protein>
    <submittedName>
        <fullName evidence="3">Uncharacterized protein</fullName>
    </submittedName>
</protein>
<organism evidence="3 4">
    <name type="scientific">Carex littledalei</name>
    <dbReference type="NCBI Taxonomy" id="544730"/>
    <lineage>
        <taxon>Eukaryota</taxon>
        <taxon>Viridiplantae</taxon>
        <taxon>Streptophyta</taxon>
        <taxon>Embryophyta</taxon>
        <taxon>Tracheophyta</taxon>
        <taxon>Spermatophyta</taxon>
        <taxon>Magnoliopsida</taxon>
        <taxon>Liliopsida</taxon>
        <taxon>Poales</taxon>
        <taxon>Cyperaceae</taxon>
        <taxon>Cyperoideae</taxon>
        <taxon>Cariceae</taxon>
        <taxon>Carex</taxon>
        <taxon>Carex subgen. Euthyceras</taxon>
    </lineage>
</organism>
<dbReference type="Proteomes" id="UP000623129">
    <property type="component" value="Unassembled WGS sequence"/>
</dbReference>
<accession>A0A833VRU2</accession>
<sequence length="96" mass="10703">MGAGAGSLLHLLLYLHLIHSDILSNPRWPLFAGCQARPRRPARLSLQLELQGPNPVQLERRLLFSLLSNSNSDFAQFNQSQPRRPLPSLPMPGSKP</sequence>